<dbReference type="SUPFAM" id="SSF57938">
    <property type="entry name" value="DnaJ/Hsp40 cysteine-rich domain"/>
    <property type="match status" value="1"/>
</dbReference>
<dbReference type="GO" id="GO:0051082">
    <property type="term" value="F:unfolded protein binding"/>
    <property type="evidence" value="ECO:0007669"/>
    <property type="project" value="InterPro"/>
</dbReference>
<dbReference type="GO" id="GO:0031072">
    <property type="term" value="F:heat shock protein binding"/>
    <property type="evidence" value="ECO:0007669"/>
    <property type="project" value="InterPro"/>
</dbReference>
<dbReference type="Gene3D" id="2.10.230.10">
    <property type="entry name" value="Heat shock protein DnaJ, cysteine-rich domain"/>
    <property type="match status" value="1"/>
</dbReference>
<evidence type="ECO:0000313" key="3">
    <source>
        <dbReference type="EMBL" id="RXR22173.1"/>
    </source>
</evidence>
<protein>
    <recommendedName>
        <fullName evidence="2">CR-type domain-containing protein</fullName>
    </recommendedName>
</protein>
<accession>A0A4Q1K8C5</accession>
<dbReference type="GO" id="GO:0008270">
    <property type="term" value="F:zinc ion binding"/>
    <property type="evidence" value="ECO:0007669"/>
    <property type="project" value="UniProtKB-KW"/>
</dbReference>
<comment type="caution">
    <text evidence="3">The sequence shown here is derived from an EMBL/GenBank/DDBJ whole genome shotgun (WGS) entry which is preliminary data.</text>
</comment>
<dbReference type="SUPFAM" id="SSF82185">
    <property type="entry name" value="Histone H3 K4-specific methyltransferase SET7/9 N-terminal domain"/>
    <property type="match status" value="1"/>
</dbReference>
<keyword evidence="1" id="KW-0862">Zinc</keyword>
<dbReference type="CDD" id="cd10719">
    <property type="entry name" value="DnaJ_zf"/>
    <property type="match status" value="1"/>
</dbReference>
<dbReference type="PROSITE" id="PS51188">
    <property type="entry name" value="ZF_CR"/>
    <property type="match status" value="1"/>
</dbReference>
<name>A0A4Q1K8C5_9FLAO</name>
<dbReference type="RefSeq" id="WP_129461630.1">
    <property type="nucleotide sequence ID" value="NZ_SBKN01000005.1"/>
</dbReference>
<dbReference type="InterPro" id="IPR001305">
    <property type="entry name" value="HSP_DnaJ_Cys-rich_dom"/>
</dbReference>
<evidence type="ECO:0000259" key="2">
    <source>
        <dbReference type="PROSITE" id="PS51188"/>
    </source>
</evidence>
<gene>
    <name evidence="3" type="ORF">EQG61_09235</name>
</gene>
<dbReference type="Proteomes" id="UP000289857">
    <property type="component" value="Unassembled WGS sequence"/>
</dbReference>
<dbReference type="AlphaFoldDB" id="A0A4Q1K8C5"/>
<organism evidence="3 4">
    <name type="scientific">Flavobacterium stagni</name>
    <dbReference type="NCBI Taxonomy" id="2506421"/>
    <lineage>
        <taxon>Bacteria</taxon>
        <taxon>Pseudomonadati</taxon>
        <taxon>Bacteroidota</taxon>
        <taxon>Flavobacteriia</taxon>
        <taxon>Flavobacteriales</taxon>
        <taxon>Flavobacteriaceae</taxon>
        <taxon>Flavobacterium</taxon>
    </lineage>
</organism>
<dbReference type="OrthoDB" id="1034328at2"/>
<proteinExistence type="predicted"/>
<keyword evidence="4" id="KW-1185">Reference proteome</keyword>
<reference evidence="4" key="1">
    <citation type="submission" date="2019-01" db="EMBL/GenBank/DDBJ databases">
        <title>Cytophagaceae bacterium strain CAR-16.</title>
        <authorList>
            <person name="Chen W.-M."/>
        </authorList>
    </citation>
    <scope>NUCLEOTIDE SEQUENCE [LARGE SCALE GENOMIC DNA]</scope>
    <source>
        <strain evidence="4">WWJ-16</strain>
    </source>
</reference>
<feature type="domain" description="CR-type" evidence="2">
    <location>
        <begin position="486"/>
        <end position="565"/>
    </location>
</feature>
<feature type="zinc finger region" description="CR-type" evidence="1">
    <location>
        <begin position="486"/>
        <end position="565"/>
    </location>
</feature>
<evidence type="ECO:0000313" key="4">
    <source>
        <dbReference type="Proteomes" id="UP000289857"/>
    </source>
</evidence>
<keyword evidence="1" id="KW-0863">Zinc-finger</keyword>
<sequence>MKKVISYFLFFFYSFSFGQDINAREVFPELFDMKLPVKIPTVQFIAADQVFFKKGKLKNQMLNERNQEIYEVTLKGDIHFKGEVKKRLSDGAYSFRNGKVSFANGDSYEGDFFEGKPVNGNYSFASGDKAVISSYKTYDSPSSFSGMKVPIALKFTFQNGAELDIKTTDEFEFTATDGTKLKSKFNIRYSIVGTTYYRTKEGYEYLGERSEFSPVGKWTISNQLGTFTAEFSYGFGNTVDGFIPIKNPQGTIEWCEYKKSKLVRKAKLLAPNIYCLSGDCQNSASIVYINNDPEFGLGYELSGTFKNGNPIGDFTANGKDAIGRKYTIVGPIKNYVFHGKCTKAYDNYPVAIIGDYEQGILVKGNFTIENTLVEIERNKQGKYIGKQVFPRSNQYTPNSRYYEGEFNSFGQISGKGTVYFETGYTLEATDWSNGKSSTCTFTRPDKYSESDFYCHVYGGTYYRSLGNQRELDYYAAKRAQEDQARQQEIVNQTQYETQCHKCEGSGVVKIQCPMCKGAGYRKDQVTYDRHTGTTGGPPTCSHCGGSGRYVVMSCTSCSGKGYVKK</sequence>
<dbReference type="EMBL" id="SBKN01000005">
    <property type="protein sequence ID" value="RXR22173.1"/>
    <property type="molecule type" value="Genomic_DNA"/>
</dbReference>
<keyword evidence="1" id="KW-0479">Metal-binding</keyword>
<dbReference type="InterPro" id="IPR036410">
    <property type="entry name" value="HSP_DnaJ_Cys-rich_dom_sf"/>
</dbReference>
<evidence type="ECO:0000256" key="1">
    <source>
        <dbReference type="PROSITE-ProRule" id="PRU00546"/>
    </source>
</evidence>